<feature type="chain" id="PRO_5033847548" description="SET domain-containing protein" evidence="1">
    <location>
        <begin position="19"/>
        <end position="435"/>
    </location>
</feature>
<dbReference type="EMBL" id="VDEP01000472">
    <property type="protein sequence ID" value="KAA1075672.1"/>
    <property type="molecule type" value="Genomic_DNA"/>
</dbReference>
<evidence type="ECO:0000256" key="1">
    <source>
        <dbReference type="SAM" id="SignalP"/>
    </source>
</evidence>
<evidence type="ECO:0000313" key="6">
    <source>
        <dbReference type="Proteomes" id="UP000325313"/>
    </source>
</evidence>
<reference evidence="5 6" key="1">
    <citation type="submission" date="2019-05" db="EMBL/GenBank/DDBJ databases">
        <title>Emergence of the Ug99 lineage of the wheat stem rust pathogen through somatic hybridization.</title>
        <authorList>
            <person name="Li F."/>
            <person name="Upadhyaya N.M."/>
            <person name="Sperschneider J."/>
            <person name="Matny O."/>
            <person name="Nguyen-Phuc H."/>
            <person name="Mago R."/>
            <person name="Raley C."/>
            <person name="Miller M.E."/>
            <person name="Silverstein K.A.T."/>
            <person name="Henningsen E."/>
            <person name="Hirsch C.D."/>
            <person name="Visser B."/>
            <person name="Pretorius Z.A."/>
            <person name="Steffenson B.J."/>
            <person name="Schwessinger B."/>
            <person name="Dodds P.N."/>
            <person name="Figueroa M."/>
        </authorList>
    </citation>
    <scope>NUCLEOTIDE SEQUENCE [LARGE SCALE GENOMIC DNA]</scope>
    <source>
        <strain evidence="3">21-0</strain>
        <strain evidence="4 6">Ug99</strain>
    </source>
</reference>
<dbReference type="Gene3D" id="1.10.220.160">
    <property type="match status" value="1"/>
</dbReference>
<keyword evidence="1" id="KW-0732">Signal</keyword>
<gene>
    <name evidence="3" type="ORF">PGT21_015411</name>
    <name evidence="4" type="ORF">PGTUg99_034387</name>
</gene>
<dbReference type="Proteomes" id="UP000325313">
    <property type="component" value="Unassembled WGS sequence"/>
</dbReference>
<comment type="caution">
    <text evidence="4">The sequence shown here is derived from an EMBL/GenBank/DDBJ whole genome shotgun (WGS) entry which is preliminary data.</text>
</comment>
<accession>A0A5B0MG59</accession>
<evidence type="ECO:0000313" key="5">
    <source>
        <dbReference type="Proteomes" id="UP000324748"/>
    </source>
</evidence>
<dbReference type="PANTHER" id="PTHR47332">
    <property type="entry name" value="SET DOMAIN-CONTAINING PROTEIN 5"/>
    <property type="match status" value="1"/>
</dbReference>
<name>A0A5B0MG59_PUCGR</name>
<dbReference type="OrthoDB" id="2927039at2759"/>
<keyword evidence="5" id="KW-1185">Reference proteome</keyword>
<evidence type="ECO:0000259" key="2">
    <source>
        <dbReference type="PROSITE" id="PS50280"/>
    </source>
</evidence>
<dbReference type="CDD" id="cd20071">
    <property type="entry name" value="SET_SMYD"/>
    <property type="match status" value="1"/>
</dbReference>
<dbReference type="InterPro" id="IPR046341">
    <property type="entry name" value="SET_dom_sf"/>
</dbReference>
<sequence>MLIKHLLAFTSLHPYILQASCSNSEPLITPSISEVQQNNFDRANSTSIDLICKPHESPFLSWAQKSVYTYIDQVHPPPTLIPFRDGFYKSSCFVDPIDTEPEQYCIFVNPTINHGQGMVIVTPTELFETSLGNGLKLADDPAHPDSIKIVQMPEKGGLGAVAARQFRRGDVIQQSRPVALFANDRPIWATRFGHNIRRQAVRHLPLETQAAIASLHGQGQTEDEVFESVFEANMLSTKLYGDEHRHFGALVLQGSRFNHACRPNVVYFIDHETQLMNLRAFESISSGEELTISYRPLEMDRESRRKELQETYGFRCTCPHCQMSAELGKLSDQRLARIIELRIKFFSEDPMFTAEDAEELVNLCETEKIPRCIALSNLIAAEFYNSVGQVEEVRGHAEEARNMALLVDGLQWPYLDDLELLLIHPEKHDSYLSRR</sequence>
<protein>
    <recommendedName>
        <fullName evidence="2">SET domain-containing protein</fullName>
    </recommendedName>
</protein>
<dbReference type="AlphaFoldDB" id="A0A5B0MG59"/>
<dbReference type="Gene3D" id="2.170.270.10">
    <property type="entry name" value="SET domain"/>
    <property type="match status" value="1"/>
</dbReference>
<dbReference type="PROSITE" id="PS50280">
    <property type="entry name" value="SET"/>
    <property type="match status" value="1"/>
</dbReference>
<proteinExistence type="predicted"/>
<feature type="signal peptide" evidence="1">
    <location>
        <begin position="1"/>
        <end position="18"/>
    </location>
</feature>
<dbReference type="EMBL" id="VSWC01000183">
    <property type="protein sequence ID" value="KAA1069181.1"/>
    <property type="molecule type" value="Genomic_DNA"/>
</dbReference>
<dbReference type="PANTHER" id="PTHR47332:SF6">
    <property type="entry name" value="SET DOMAIN-CONTAINING PROTEIN"/>
    <property type="match status" value="1"/>
</dbReference>
<feature type="domain" description="SET" evidence="2">
    <location>
        <begin position="145"/>
        <end position="295"/>
    </location>
</feature>
<organism evidence="4 6">
    <name type="scientific">Puccinia graminis f. sp. tritici</name>
    <dbReference type="NCBI Taxonomy" id="56615"/>
    <lineage>
        <taxon>Eukaryota</taxon>
        <taxon>Fungi</taxon>
        <taxon>Dikarya</taxon>
        <taxon>Basidiomycota</taxon>
        <taxon>Pucciniomycotina</taxon>
        <taxon>Pucciniomycetes</taxon>
        <taxon>Pucciniales</taxon>
        <taxon>Pucciniaceae</taxon>
        <taxon>Puccinia</taxon>
    </lineage>
</organism>
<dbReference type="Proteomes" id="UP000324748">
    <property type="component" value="Unassembled WGS sequence"/>
</dbReference>
<dbReference type="Pfam" id="PF00856">
    <property type="entry name" value="SET"/>
    <property type="match status" value="1"/>
</dbReference>
<dbReference type="InterPro" id="IPR001214">
    <property type="entry name" value="SET_dom"/>
</dbReference>
<dbReference type="SUPFAM" id="SSF82199">
    <property type="entry name" value="SET domain"/>
    <property type="match status" value="1"/>
</dbReference>
<evidence type="ECO:0000313" key="3">
    <source>
        <dbReference type="EMBL" id="KAA1069181.1"/>
    </source>
</evidence>
<dbReference type="InterPro" id="IPR053185">
    <property type="entry name" value="SET_domain_protein"/>
</dbReference>
<evidence type="ECO:0000313" key="4">
    <source>
        <dbReference type="EMBL" id="KAA1075672.1"/>
    </source>
</evidence>